<protein>
    <submittedName>
        <fullName evidence="2">Uncharacterized protein</fullName>
    </submittedName>
</protein>
<evidence type="ECO:0000256" key="1">
    <source>
        <dbReference type="SAM" id="SignalP"/>
    </source>
</evidence>
<feature type="chain" id="PRO_5026669053" evidence="1">
    <location>
        <begin position="19"/>
        <end position="221"/>
    </location>
</feature>
<sequence length="221" mass="25343">MKPLFVILLLFTSLSSRAEYVAVPLYQMILTADEIVYGEIIALDSTSYQFKIEGETVEDREVITVRRFEDWACASRWTKYAVGQKLLLFLVEHDGAYVTMSAGNEGELPILGDHIYLHRFSSPILPRIPDSDEGDEDEERALSMKRYPLYGGRFLGYQVSLEQFLKTIETLKNCVEVKTIGNYHRITDASFTCSNEELQVLCEDDLVLETMVIELKERYAD</sequence>
<dbReference type="RefSeq" id="WP_151668050.1">
    <property type="nucleotide sequence ID" value="NZ_WBVO01000010.1"/>
</dbReference>
<feature type="signal peptide" evidence="1">
    <location>
        <begin position="1"/>
        <end position="18"/>
    </location>
</feature>
<comment type="caution">
    <text evidence="2">The sequence shown here is derived from an EMBL/GenBank/DDBJ whole genome shotgun (WGS) entry which is preliminary data.</text>
</comment>
<accession>A0A6N6RF56</accession>
<dbReference type="OrthoDB" id="647779at2"/>
<name>A0A6N6RF56_9FLAO</name>
<keyword evidence="1" id="KW-0732">Signal</keyword>
<gene>
    <name evidence="2" type="ORF">F8C67_11755</name>
</gene>
<dbReference type="Proteomes" id="UP000468650">
    <property type="component" value="Unassembled WGS sequence"/>
</dbReference>
<reference evidence="2 3" key="1">
    <citation type="submission" date="2019-09" db="EMBL/GenBank/DDBJ databases">
        <title>Genomes of family Cryomorphaceae.</title>
        <authorList>
            <person name="Bowman J.P."/>
        </authorList>
    </citation>
    <scope>NUCLEOTIDE SEQUENCE [LARGE SCALE GENOMIC DNA]</scope>
    <source>
        <strain evidence="2 3">LMG 25704</strain>
    </source>
</reference>
<dbReference type="AlphaFoldDB" id="A0A6N6RF56"/>
<dbReference type="EMBL" id="WBVO01000010">
    <property type="protein sequence ID" value="KAB2807709.1"/>
    <property type="molecule type" value="Genomic_DNA"/>
</dbReference>
<evidence type="ECO:0000313" key="3">
    <source>
        <dbReference type="Proteomes" id="UP000468650"/>
    </source>
</evidence>
<organism evidence="2 3">
    <name type="scientific">Phaeocystidibacter luteus</name>
    <dbReference type="NCBI Taxonomy" id="911197"/>
    <lineage>
        <taxon>Bacteria</taxon>
        <taxon>Pseudomonadati</taxon>
        <taxon>Bacteroidota</taxon>
        <taxon>Flavobacteriia</taxon>
        <taxon>Flavobacteriales</taxon>
        <taxon>Phaeocystidibacteraceae</taxon>
        <taxon>Phaeocystidibacter</taxon>
    </lineage>
</organism>
<evidence type="ECO:0000313" key="2">
    <source>
        <dbReference type="EMBL" id="KAB2807709.1"/>
    </source>
</evidence>
<keyword evidence="3" id="KW-1185">Reference proteome</keyword>
<proteinExistence type="predicted"/>